<comment type="caution">
    <text evidence="1">The sequence shown here is derived from an EMBL/GenBank/DDBJ whole genome shotgun (WGS) entry which is preliminary data.</text>
</comment>
<keyword evidence="2" id="KW-1185">Reference proteome</keyword>
<evidence type="ECO:0000313" key="2">
    <source>
        <dbReference type="Proteomes" id="UP000601435"/>
    </source>
</evidence>
<name>A0A813BNC8_9DINO</name>
<gene>
    <name evidence="1" type="ORF">SNEC2469_LOCUS31282</name>
</gene>
<dbReference type="EMBL" id="CAJNJA010075242">
    <property type="protein sequence ID" value="CAE7914414.1"/>
    <property type="molecule type" value="Genomic_DNA"/>
</dbReference>
<protein>
    <submittedName>
        <fullName evidence="1">Uncharacterized protein</fullName>
    </submittedName>
</protein>
<dbReference type="AlphaFoldDB" id="A0A813BNC8"/>
<sequence>MMEDSPDLGERILRKLGYLDDSFNTDLEEALQVFVNTSENKRLLRTIGAIPDLRDADSAMSVTLRQAFLSSRTDGSWQQAPSDTNVRQLLLQRRLLHKSASKGDVFKAMQQYVQKESLETMKTYNGLVWRIVAAMNAEDPCRRDVVSP</sequence>
<dbReference type="Proteomes" id="UP000601435">
    <property type="component" value="Unassembled WGS sequence"/>
</dbReference>
<accession>A0A813BNC8</accession>
<dbReference type="OrthoDB" id="417596at2759"/>
<organism evidence="1 2">
    <name type="scientific">Symbiodinium necroappetens</name>
    <dbReference type="NCBI Taxonomy" id="1628268"/>
    <lineage>
        <taxon>Eukaryota</taxon>
        <taxon>Sar</taxon>
        <taxon>Alveolata</taxon>
        <taxon>Dinophyceae</taxon>
        <taxon>Suessiales</taxon>
        <taxon>Symbiodiniaceae</taxon>
        <taxon>Symbiodinium</taxon>
    </lineage>
</organism>
<evidence type="ECO:0000313" key="1">
    <source>
        <dbReference type="EMBL" id="CAE7914414.1"/>
    </source>
</evidence>
<reference evidence="1" key="1">
    <citation type="submission" date="2021-02" db="EMBL/GenBank/DDBJ databases">
        <authorList>
            <person name="Dougan E. K."/>
            <person name="Rhodes N."/>
            <person name="Thang M."/>
            <person name="Chan C."/>
        </authorList>
    </citation>
    <scope>NUCLEOTIDE SEQUENCE</scope>
</reference>
<proteinExistence type="predicted"/>